<reference evidence="1" key="1">
    <citation type="submission" date="2022-07" db="EMBL/GenBank/DDBJ databases">
        <title>Genome Sequence of Lecanicillium saksenae.</title>
        <authorList>
            <person name="Buettner E."/>
        </authorList>
    </citation>
    <scope>NUCLEOTIDE SEQUENCE</scope>
    <source>
        <strain evidence="1">VT-O1</strain>
    </source>
</reference>
<sequence length="83" mass="9940">MRQSRYDGAFWTVYAARESFAFDAIFWEKLDRKKFGNGGALEDAWKARLNLLDNQIVEDMEHLVEEKLRNMETRELVWEPDEL</sequence>
<organism evidence="1 2">
    <name type="scientific">Lecanicillium saksenae</name>
    <dbReference type="NCBI Taxonomy" id="468837"/>
    <lineage>
        <taxon>Eukaryota</taxon>
        <taxon>Fungi</taxon>
        <taxon>Dikarya</taxon>
        <taxon>Ascomycota</taxon>
        <taxon>Pezizomycotina</taxon>
        <taxon>Sordariomycetes</taxon>
        <taxon>Hypocreomycetidae</taxon>
        <taxon>Hypocreales</taxon>
        <taxon>Cordycipitaceae</taxon>
        <taxon>Lecanicillium</taxon>
    </lineage>
</organism>
<comment type="caution">
    <text evidence="1">The sequence shown here is derived from an EMBL/GenBank/DDBJ whole genome shotgun (WGS) entry which is preliminary data.</text>
</comment>
<keyword evidence="2" id="KW-1185">Reference proteome</keyword>
<gene>
    <name evidence="1" type="ORF">NLG97_g2281</name>
</gene>
<evidence type="ECO:0000313" key="1">
    <source>
        <dbReference type="EMBL" id="KAJ3496938.1"/>
    </source>
</evidence>
<dbReference type="Proteomes" id="UP001148737">
    <property type="component" value="Unassembled WGS sequence"/>
</dbReference>
<protein>
    <submittedName>
        <fullName evidence="1">Uncharacterized protein</fullName>
    </submittedName>
</protein>
<name>A0ACC1R3Z0_9HYPO</name>
<dbReference type="EMBL" id="JANAKD010000150">
    <property type="protein sequence ID" value="KAJ3496938.1"/>
    <property type="molecule type" value="Genomic_DNA"/>
</dbReference>
<proteinExistence type="predicted"/>
<accession>A0ACC1R3Z0</accession>
<evidence type="ECO:0000313" key="2">
    <source>
        <dbReference type="Proteomes" id="UP001148737"/>
    </source>
</evidence>